<feature type="transmembrane region" description="Helical" evidence="7">
    <location>
        <begin position="391"/>
        <end position="409"/>
    </location>
</feature>
<feature type="transmembrane region" description="Helical" evidence="7">
    <location>
        <begin position="155"/>
        <end position="175"/>
    </location>
</feature>
<dbReference type="EMBL" id="MIKG01000023">
    <property type="protein sequence ID" value="RAO73165.1"/>
    <property type="molecule type" value="Genomic_DNA"/>
</dbReference>
<dbReference type="AlphaFoldDB" id="A0A364LBG1"/>
<dbReference type="Pfam" id="PF07690">
    <property type="entry name" value="MFS_1"/>
    <property type="match status" value="1"/>
</dbReference>
<dbReference type="SUPFAM" id="SSF103473">
    <property type="entry name" value="MFS general substrate transporter"/>
    <property type="match status" value="1"/>
</dbReference>
<dbReference type="InterPro" id="IPR020846">
    <property type="entry name" value="MFS_dom"/>
</dbReference>
<organism evidence="9 10">
    <name type="scientific">Talaromyces amestolkiae</name>
    <dbReference type="NCBI Taxonomy" id="1196081"/>
    <lineage>
        <taxon>Eukaryota</taxon>
        <taxon>Fungi</taxon>
        <taxon>Dikarya</taxon>
        <taxon>Ascomycota</taxon>
        <taxon>Pezizomycotina</taxon>
        <taxon>Eurotiomycetes</taxon>
        <taxon>Eurotiomycetidae</taxon>
        <taxon>Eurotiales</taxon>
        <taxon>Trichocomaceae</taxon>
        <taxon>Talaromyces</taxon>
        <taxon>Talaromyces sect. Talaromyces</taxon>
    </lineage>
</organism>
<feature type="domain" description="Major facilitator superfamily (MFS) profile" evidence="8">
    <location>
        <begin position="121"/>
        <end position="556"/>
    </location>
</feature>
<evidence type="ECO:0000256" key="5">
    <source>
        <dbReference type="ARBA" id="ARBA00023136"/>
    </source>
</evidence>
<evidence type="ECO:0000256" key="4">
    <source>
        <dbReference type="ARBA" id="ARBA00022989"/>
    </source>
</evidence>
<evidence type="ECO:0000256" key="7">
    <source>
        <dbReference type="SAM" id="Phobius"/>
    </source>
</evidence>
<feature type="transmembrane region" description="Helical" evidence="7">
    <location>
        <begin position="530"/>
        <end position="552"/>
    </location>
</feature>
<feature type="transmembrane region" description="Helical" evidence="7">
    <location>
        <begin position="441"/>
        <end position="460"/>
    </location>
</feature>
<evidence type="ECO:0000313" key="9">
    <source>
        <dbReference type="EMBL" id="RAO73165.1"/>
    </source>
</evidence>
<comment type="subcellular location">
    <subcellularLocation>
        <location evidence="1">Membrane</location>
        <topology evidence="1">Multi-pass membrane protein</topology>
    </subcellularLocation>
</comment>
<dbReference type="Gene3D" id="1.20.1250.20">
    <property type="entry name" value="MFS general substrate transporter like domains"/>
    <property type="match status" value="1"/>
</dbReference>
<dbReference type="GO" id="GO:0015203">
    <property type="term" value="F:polyamine transmembrane transporter activity"/>
    <property type="evidence" value="ECO:0007669"/>
    <property type="project" value="TreeGrafter"/>
</dbReference>
<dbReference type="PROSITE" id="PS50850">
    <property type="entry name" value="MFS"/>
    <property type="match status" value="1"/>
</dbReference>
<reference evidence="9 10" key="1">
    <citation type="journal article" date="2017" name="Biotechnol. Biofuels">
        <title>Differential beta-glucosidase expression as a function of carbon source availability in Talaromyces amestolkiae: a genomic and proteomic approach.</title>
        <authorList>
            <person name="de Eugenio L.I."/>
            <person name="Mendez-Liter J.A."/>
            <person name="Nieto-Dominguez M."/>
            <person name="Alonso L."/>
            <person name="Gil-Munoz J."/>
            <person name="Barriuso J."/>
            <person name="Prieto A."/>
            <person name="Martinez M.J."/>
        </authorList>
    </citation>
    <scope>NUCLEOTIDE SEQUENCE [LARGE SCALE GENOMIC DNA]</scope>
    <source>
        <strain evidence="9 10">CIB</strain>
    </source>
</reference>
<dbReference type="PANTHER" id="PTHR23502">
    <property type="entry name" value="MAJOR FACILITATOR SUPERFAMILY"/>
    <property type="match status" value="1"/>
</dbReference>
<dbReference type="GO" id="GO:0010509">
    <property type="term" value="P:intracellular polyamine homeostasis"/>
    <property type="evidence" value="ECO:0007669"/>
    <property type="project" value="TreeGrafter"/>
</dbReference>
<feature type="transmembrane region" description="Helical" evidence="7">
    <location>
        <begin position="212"/>
        <end position="236"/>
    </location>
</feature>
<gene>
    <name evidence="9" type="ORF">BHQ10_009177</name>
</gene>
<dbReference type="PANTHER" id="PTHR23502:SF5">
    <property type="entry name" value="QUINIDINE RESISTANCE PROTEIN 3"/>
    <property type="match status" value="1"/>
</dbReference>
<name>A0A364LBG1_TALAM</name>
<keyword evidence="10" id="KW-1185">Reference proteome</keyword>
<dbReference type="Proteomes" id="UP000249363">
    <property type="component" value="Unassembled WGS sequence"/>
</dbReference>
<evidence type="ECO:0000313" key="10">
    <source>
        <dbReference type="Proteomes" id="UP000249363"/>
    </source>
</evidence>
<dbReference type="OrthoDB" id="3936150at2759"/>
<dbReference type="STRING" id="1196081.A0A364LBG1"/>
<feature type="transmembrane region" description="Helical" evidence="7">
    <location>
        <begin position="350"/>
        <end position="371"/>
    </location>
</feature>
<comment type="caution">
    <text evidence="9">The sequence shown here is derived from an EMBL/GenBank/DDBJ whole genome shotgun (WGS) entry which is preliminary data.</text>
</comment>
<dbReference type="GO" id="GO:0005886">
    <property type="term" value="C:plasma membrane"/>
    <property type="evidence" value="ECO:0007669"/>
    <property type="project" value="TreeGrafter"/>
</dbReference>
<dbReference type="InterPro" id="IPR036259">
    <property type="entry name" value="MFS_trans_sf"/>
</dbReference>
<protein>
    <recommendedName>
        <fullName evidence="8">Major facilitator superfamily (MFS) profile domain-containing protein</fullName>
    </recommendedName>
</protein>
<keyword evidence="4 7" id="KW-1133">Transmembrane helix</keyword>
<evidence type="ECO:0000256" key="6">
    <source>
        <dbReference type="SAM" id="MobiDB-lite"/>
    </source>
</evidence>
<evidence type="ECO:0000256" key="2">
    <source>
        <dbReference type="ARBA" id="ARBA00022448"/>
    </source>
</evidence>
<evidence type="ECO:0000256" key="1">
    <source>
        <dbReference type="ARBA" id="ARBA00004141"/>
    </source>
</evidence>
<keyword evidence="3 7" id="KW-0812">Transmembrane</keyword>
<proteinExistence type="predicted"/>
<keyword evidence="5 7" id="KW-0472">Membrane</keyword>
<feature type="transmembrane region" description="Helical" evidence="7">
    <location>
        <begin position="187"/>
        <end position="206"/>
    </location>
</feature>
<evidence type="ECO:0000256" key="3">
    <source>
        <dbReference type="ARBA" id="ARBA00022692"/>
    </source>
</evidence>
<feature type="transmembrane region" description="Helical" evidence="7">
    <location>
        <begin position="277"/>
        <end position="295"/>
    </location>
</feature>
<dbReference type="GeneID" id="63798391"/>
<dbReference type="RefSeq" id="XP_040737679.1">
    <property type="nucleotide sequence ID" value="XM_040882064.1"/>
</dbReference>
<feature type="region of interest" description="Disordered" evidence="6">
    <location>
        <begin position="1"/>
        <end position="26"/>
    </location>
</feature>
<sequence>MAVGDLDAEKACEHQSPLSVHSDTTTTSNLKLNHEMNATRGQSDIETIYASVTGEPSGKIGDELACTDNIQSRSQSRTPSTRSHPLSIVQRSKRRGILGRFAIIPEVNNPYDYHKSTKWGITATVSLATAVAPMGSSIFYPALGALVDELDTSETIINMSVALYMLSMSIFPIWWSAFSEQFGRRSIYLLSFALFIVFSILCAVSTNAPMLIIFRLLAGGASASVQVIGAGTIADIWESHDRGRAMSLFYLGPMLGPLFGPLLGGVLTQYLGWRSTMWFLTIYGFAIIVAIFFLLPETLARKNEPAMTHQLTRMSTRESIRVKRKKFTTSLNHYLIEPLSVLLLLRFPPVFLTVLIAAITFSSVYVLNIVIQYGFARPPYNFNETTVGVTYMATGLGYVASSMVGGRWMDSIMAREARKAERYDTQGKLIYLPEDRMKENAWVANAIYPLSLLWFGWSMYYRVQYMVPISALFIFGFSSMLQFTLSTTMLTEFVHKRSSAGVAVNNFVRNILSCGGTIVAAPWIEGVGVGYMMTTLCVICLLLGFLGIWLISSNAQKWRAAMDEALKKMD</sequence>
<dbReference type="InterPro" id="IPR011701">
    <property type="entry name" value="MFS"/>
</dbReference>
<evidence type="ECO:0000259" key="8">
    <source>
        <dbReference type="PROSITE" id="PS50850"/>
    </source>
</evidence>
<feature type="transmembrane region" description="Helical" evidence="7">
    <location>
        <begin position="248"/>
        <end position="271"/>
    </location>
</feature>
<feature type="transmembrane region" description="Helical" evidence="7">
    <location>
        <begin position="507"/>
        <end position="524"/>
    </location>
</feature>
<dbReference type="CDD" id="cd17323">
    <property type="entry name" value="MFS_Tpo1_MDR_like"/>
    <property type="match status" value="1"/>
</dbReference>
<keyword evidence="2" id="KW-0813">Transport</keyword>
<feature type="compositionally biased region" description="Polar residues" evidence="6">
    <location>
        <begin position="16"/>
        <end position="26"/>
    </location>
</feature>
<feature type="transmembrane region" description="Helical" evidence="7">
    <location>
        <begin position="466"/>
        <end position="486"/>
    </location>
</feature>
<feature type="transmembrane region" description="Helical" evidence="7">
    <location>
        <begin position="119"/>
        <end position="143"/>
    </location>
</feature>
<accession>A0A364LBG1</accession>
<dbReference type="FunFam" id="1.20.1250.20:FF:000172">
    <property type="entry name" value="MFS multidrug resistance transporter"/>
    <property type="match status" value="1"/>
</dbReference>